<accession>A0A183JAP4</accession>
<dbReference type="AlphaFoldDB" id="A0A183JAP4"/>
<sequence>MALTVLLKKAGERANNVLANLGIVESKFPGKDGDMIYSKNNICVHPPSSGGDMIQHVPGYLTIHCQQVQNAGITLTLQWLPNESLEKNPARINTMSPRSSPNIQYVALQSHAKLRNVSSNKTVLNLVLNILPISVVCTDYSNTNSRASESSMQLKFPLMIVQCFDTPP</sequence>
<keyword evidence="2" id="KW-1185">Reference proteome</keyword>
<name>A0A183JAP4_9BILA</name>
<proteinExistence type="predicted"/>
<dbReference type="Proteomes" id="UP000270296">
    <property type="component" value="Unassembled WGS sequence"/>
</dbReference>
<dbReference type="OrthoDB" id="9602067at2759"/>
<reference evidence="3" key="1">
    <citation type="submission" date="2016-06" db="UniProtKB">
        <authorList>
            <consortium name="WormBaseParasite"/>
        </authorList>
    </citation>
    <scope>IDENTIFICATION</scope>
</reference>
<evidence type="ECO:0000313" key="1">
    <source>
        <dbReference type="EMBL" id="VDP52916.1"/>
    </source>
</evidence>
<gene>
    <name evidence="1" type="ORF">SBAD_LOCUS12942</name>
</gene>
<dbReference type="Gene3D" id="2.30.29.230">
    <property type="match status" value="1"/>
</dbReference>
<protein>
    <submittedName>
        <fullName evidence="3">OB_NTP_bind domain-containing protein</fullName>
    </submittedName>
</protein>
<evidence type="ECO:0000313" key="3">
    <source>
        <dbReference type="WBParaSite" id="SBAD_0001335601-mRNA-1"/>
    </source>
</evidence>
<organism evidence="3">
    <name type="scientific">Soboliphyme baturini</name>
    <dbReference type="NCBI Taxonomy" id="241478"/>
    <lineage>
        <taxon>Eukaryota</taxon>
        <taxon>Metazoa</taxon>
        <taxon>Ecdysozoa</taxon>
        <taxon>Nematoda</taxon>
        <taxon>Enoplea</taxon>
        <taxon>Dorylaimia</taxon>
        <taxon>Dioctophymatida</taxon>
        <taxon>Dioctophymatoidea</taxon>
        <taxon>Soboliphymatidae</taxon>
        <taxon>Soboliphyme</taxon>
    </lineage>
</organism>
<reference evidence="1 2" key="2">
    <citation type="submission" date="2018-11" db="EMBL/GenBank/DDBJ databases">
        <authorList>
            <consortium name="Pathogen Informatics"/>
        </authorList>
    </citation>
    <scope>NUCLEOTIDE SEQUENCE [LARGE SCALE GENOMIC DNA]</scope>
</reference>
<evidence type="ECO:0000313" key="2">
    <source>
        <dbReference type="Proteomes" id="UP000270296"/>
    </source>
</evidence>
<dbReference type="EMBL" id="UZAM01019457">
    <property type="protein sequence ID" value="VDP52916.1"/>
    <property type="molecule type" value="Genomic_DNA"/>
</dbReference>
<dbReference type="WBParaSite" id="SBAD_0001335601-mRNA-1">
    <property type="protein sequence ID" value="SBAD_0001335601-mRNA-1"/>
    <property type="gene ID" value="SBAD_0001335601"/>
</dbReference>